<protein>
    <submittedName>
        <fullName evidence="1">Uncharacterized protein</fullName>
    </submittedName>
</protein>
<evidence type="ECO:0000313" key="4">
    <source>
        <dbReference type="Proteomes" id="UP000323594"/>
    </source>
</evidence>
<accession>A0A0B7GTF5</accession>
<gene>
    <name evidence="2" type="ORF">FUT82_16555</name>
    <name evidence="1" type="ORF">TPHV1_210006</name>
</gene>
<dbReference type="EMBL" id="CDNC01000014">
    <property type="protein sequence ID" value="CEM61773.1"/>
    <property type="molecule type" value="Genomic_DNA"/>
</dbReference>
<evidence type="ECO:0000313" key="1">
    <source>
        <dbReference type="EMBL" id="CEM61773.1"/>
    </source>
</evidence>
<dbReference type="Proteomes" id="UP000323594">
    <property type="component" value="Chromosome"/>
</dbReference>
<reference evidence="2 4" key="3">
    <citation type="submission" date="2019-08" db="EMBL/GenBank/DDBJ databases">
        <authorList>
            <person name="Kuhnert P."/>
        </authorList>
    </citation>
    <scope>NUCLEOTIDE SEQUENCE [LARGE SCALE GENOMIC DNA]</scope>
    <source>
        <strain evidence="2 4">B36.5</strain>
    </source>
</reference>
<name>A0A0B7GTF5_TREPH</name>
<dbReference type="AlphaFoldDB" id="A0A0B7GTF5"/>
<dbReference type="OrthoDB" id="361948at2"/>
<evidence type="ECO:0000313" key="3">
    <source>
        <dbReference type="Proteomes" id="UP000042527"/>
    </source>
</evidence>
<sequence>MAEGKEHDKHIAQIFKKSFLSGKSEKLSAIQDAVYLLMDLTMRDKNSKRANRATRRLREWNIADINGEDIAAFESSASTHQYYAHLGWNYDYTVDGLHEQEKTAEWQSWTRAQCEEFKTHLQNCQRRFMLGKSILCKTLQVIFPHLPPSRINALARLCYYTHIYGDLRWNSRLDYLIDMPQFRSGLIAAVADFYDGTGKERQGIEITARIKQELPDGLVFTIPAAGDDAPLEEWKHCIPLNKAMDTVWGLEI</sequence>
<reference evidence="3" key="1">
    <citation type="submission" date="2015-01" db="EMBL/GenBank/DDBJ databases">
        <authorList>
            <person name="Manzoor Shahid"/>
            <person name="Zubair Saima"/>
        </authorList>
    </citation>
    <scope>NUCLEOTIDE SEQUENCE [LARGE SCALE GENOMIC DNA]</scope>
    <source>
        <strain evidence="3">V1</strain>
    </source>
</reference>
<organism evidence="1 3">
    <name type="scientific">Treponema phagedenis</name>
    <dbReference type="NCBI Taxonomy" id="162"/>
    <lineage>
        <taxon>Bacteria</taxon>
        <taxon>Pseudomonadati</taxon>
        <taxon>Spirochaetota</taxon>
        <taxon>Spirochaetia</taxon>
        <taxon>Spirochaetales</taxon>
        <taxon>Treponemataceae</taxon>
        <taxon>Treponema</taxon>
    </lineage>
</organism>
<dbReference type="RefSeq" id="WP_024752765.1">
    <property type="nucleotide sequence ID" value="NZ_CDNC01000014.1"/>
</dbReference>
<reference evidence="1" key="2">
    <citation type="submission" date="2015-01" db="EMBL/GenBank/DDBJ databases">
        <authorList>
            <person name="Xiang T."/>
            <person name="Song Y."/>
            <person name="Huang L."/>
            <person name="Wang B."/>
            <person name="Wu P."/>
        </authorList>
    </citation>
    <scope>NUCLEOTIDE SEQUENCE [LARGE SCALE GENOMIC DNA]</scope>
    <source>
        <strain evidence="1">V1</strain>
    </source>
</reference>
<dbReference type="EMBL" id="CP042817">
    <property type="protein sequence ID" value="QEJ99440.1"/>
    <property type="molecule type" value="Genomic_DNA"/>
</dbReference>
<evidence type="ECO:0000313" key="2">
    <source>
        <dbReference type="EMBL" id="QEJ99440.1"/>
    </source>
</evidence>
<dbReference type="Proteomes" id="UP000042527">
    <property type="component" value="Unassembled WGS sequence"/>
</dbReference>
<proteinExistence type="predicted"/>
<keyword evidence="3" id="KW-1185">Reference proteome</keyword>
<dbReference type="GeneID" id="57754425"/>